<proteinExistence type="inferred from homology"/>
<evidence type="ECO:0000313" key="13">
    <source>
        <dbReference type="EMBL" id="VEJ34428.1"/>
    </source>
</evidence>
<reference evidence="13 14" key="1">
    <citation type="submission" date="2018-12" db="EMBL/GenBank/DDBJ databases">
        <authorList>
            <consortium name="Pathogen Informatics"/>
        </authorList>
    </citation>
    <scope>NUCLEOTIDE SEQUENCE [LARGE SCALE GENOMIC DNA]</scope>
    <source>
        <strain evidence="13 14">NCTC13079</strain>
    </source>
</reference>
<keyword evidence="10 11" id="KW-0066">ATP synthesis</keyword>
<dbReference type="SUPFAM" id="SSF81336">
    <property type="entry name" value="F1F0 ATP synthase subunit A"/>
    <property type="match status" value="1"/>
</dbReference>
<dbReference type="KEGG" id="piv:NCTC13079_00149"/>
<evidence type="ECO:0000256" key="1">
    <source>
        <dbReference type="ARBA" id="ARBA00004141"/>
    </source>
</evidence>
<evidence type="ECO:0000256" key="7">
    <source>
        <dbReference type="ARBA" id="ARBA00022989"/>
    </source>
</evidence>
<dbReference type="GO" id="GO:0042777">
    <property type="term" value="P:proton motive force-driven plasma membrane ATP synthesis"/>
    <property type="evidence" value="ECO:0007669"/>
    <property type="project" value="TreeGrafter"/>
</dbReference>
<dbReference type="GO" id="GO:0046933">
    <property type="term" value="F:proton-transporting ATP synthase activity, rotational mechanism"/>
    <property type="evidence" value="ECO:0007669"/>
    <property type="project" value="UniProtKB-UniRule"/>
</dbReference>
<keyword evidence="6 11" id="KW-0375">Hydrogen ion transport</keyword>
<evidence type="ECO:0000313" key="14">
    <source>
        <dbReference type="Proteomes" id="UP000269544"/>
    </source>
</evidence>
<evidence type="ECO:0000256" key="6">
    <source>
        <dbReference type="ARBA" id="ARBA00022781"/>
    </source>
</evidence>
<comment type="function">
    <text evidence="11 12">Key component of the proton channel; it plays a direct role in the translocation of protons across the membrane.</text>
</comment>
<comment type="subcellular location">
    <subcellularLocation>
        <location evidence="11 12">Cell membrane</location>
        <topology evidence="11 12">Multi-pass membrane protein</topology>
    </subcellularLocation>
    <subcellularLocation>
        <location evidence="1">Membrane</location>
        <topology evidence="1">Multi-pass membrane protein</topology>
    </subcellularLocation>
</comment>
<name>A0A3S5BVR7_9FIRM</name>
<keyword evidence="8 11" id="KW-0406">Ion transport</keyword>
<organism evidence="13 14">
    <name type="scientific">Aedoeadaptatus ivorii</name>
    <dbReference type="NCBI Taxonomy" id="54006"/>
    <lineage>
        <taxon>Bacteria</taxon>
        <taxon>Bacillati</taxon>
        <taxon>Bacillota</taxon>
        <taxon>Tissierellia</taxon>
        <taxon>Tissierellales</taxon>
        <taxon>Peptoniphilaceae</taxon>
        <taxon>Aedoeadaptatus</taxon>
    </lineage>
</organism>
<evidence type="ECO:0000256" key="5">
    <source>
        <dbReference type="ARBA" id="ARBA00022692"/>
    </source>
</evidence>
<evidence type="ECO:0000256" key="10">
    <source>
        <dbReference type="ARBA" id="ARBA00023310"/>
    </source>
</evidence>
<dbReference type="EMBL" id="LR134523">
    <property type="protein sequence ID" value="VEJ34428.1"/>
    <property type="molecule type" value="Genomic_DNA"/>
</dbReference>
<dbReference type="GO" id="GO:0005886">
    <property type="term" value="C:plasma membrane"/>
    <property type="evidence" value="ECO:0007669"/>
    <property type="project" value="UniProtKB-SubCell"/>
</dbReference>
<feature type="transmembrane region" description="Helical" evidence="11">
    <location>
        <begin position="82"/>
        <end position="102"/>
    </location>
</feature>
<keyword evidence="3 11" id="KW-0813">Transport</keyword>
<evidence type="ECO:0000256" key="11">
    <source>
        <dbReference type="HAMAP-Rule" id="MF_01393"/>
    </source>
</evidence>
<keyword evidence="4 11" id="KW-0138">CF(0)</keyword>
<evidence type="ECO:0000256" key="3">
    <source>
        <dbReference type="ARBA" id="ARBA00022448"/>
    </source>
</evidence>
<protein>
    <recommendedName>
        <fullName evidence="11 12">ATP synthase subunit a</fullName>
    </recommendedName>
    <alternativeName>
        <fullName evidence="11">ATP synthase F0 sector subunit a</fullName>
    </alternativeName>
    <alternativeName>
        <fullName evidence="11">F-ATPase subunit 6</fullName>
    </alternativeName>
</protein>
<dbReference type="HAMAP" id="MF_01393">
    <property type="entry name" value="ATP_synth_a_bact"/>
    <property type="match status" value="1"/>
</dbReference>
<feature type="transmembrane region" description="Helical" evidence="11">
    <location>
        <begin position="20"/>
        <end position="39"/>
    </location>
</feature>
<evidence type="ECO:0000256" key="8">
    <source>
        <dbReference type="ARBA" id="ARBA00023065"/>
    </source>
</evidence>
<dbReference type="PANTHER" id="PTHR42823">
    <property type="entry name" value="ATP SYNTHASE SUBUNIT A, CHLOROPLASTIC"/>
    <property type="match status" value="1"/>
</dbReference>
<evidence type="ECO:0000256" key="12">
    <source>
        <dbReference type="RuleBase" id="RU000483"/>
    </source>
</evidence>
<keyword evidence="9 11" id="KW-0472">Membrane</keyword>
<dbReference type="Gene3D" id="1.20.120.220">
    <property type="entry name" value="ATP synthase, F0 complex, subunit A"/>
    <property type="match status" value="1"/>
</dbReference>
<evidence type="ECO:0000256" key="4">
    <source>
        <dbReference type="ARBA" id="ARBA00022547"/>
    </source>
</evidence>
<keyword evidence="5 11" id="KW-0812">Transmembrane</keyword>
<keyword evidence="11" id="KW-1003">Cell membrane</keyword>
<comment type="similarity">
    <text evidence="2 11 12">Belongs to the ATPase A chain family.</text>
</comment>
<feature type="transmembrane region" description="Helical" evidence="11">
    <location>
        <begin position="108"/>
        <end position="127"/>
    </location>
</feature>
<dbReference type="PANTHER" id="PTHR42823:SF3">
    <property type="entry name" value="ATP SYNTHASE SUBUNIT A, CHLOROPLASTIC"/>
    <property type="match status" value="1"/>
</dbReference>
<evidence type="ECO:0000256" key="9">
    <source>
        <dbReference type="ARBA" id="ARBA00023136"/>
    </source>
</evidence>
<dbReference type="InterPro" id="IPR045082">
    <property type="entry name" value="ATP_syn_F0_a_bact/chloroplast"/>
</dbReference>
<dbReference type="InterPro" id="IPR023011">
    <property type="entry name" value="ATP_synth_F0_asu_AS"/>
</dbReference>
<evidence type="ECO:0000256" key="2">
    <source>
        <dbReference type="ARBA" id="ARBA00006810"/>
    </source>
</evidence>
<sequence length="245" mass="27229">MKRGILFHANGQEIWLHESLFTTFVIVIFLTVLSIWLGAKIKKADYRKKPEGILHITEILVEGVRNLTAQVMGEHNLGFAPYMLSLGAFLVCANLSGLLGFVPPTSDYNVTLALALITFVMIHFFSVKTKGLGGYFKQFAEPLAILTPINILGELANPVSLSFRLFGNILSGMLIMSLVYQGLSKISRLLIPLVAWPLHGYFDVFSGLLQTFIFLMLSMTYISSNMADPEEMAERRAAKHSAEVK</sequence>
<dbReference type="GO" id="GO:0045259">
    <property type="term" value="C:proton-transporting ATP synthase complex"/>
    <property type="evidence" value="ECO:0007669"/>
    <property type="project" value="UniProtKB-KW"/>
</dbReference>
<keyword evidence="7 11" id="KW-1133">Transmembrane helix</keyword>
<feature type="transmembrane region" description="Helical" evidence="11">
    <location>
        <begin position="201"/>
        <end position="222"/>
    </location>
</feature>
<gene>
    <name evidence="11 13" type="primary">atpB</name>
    <name evidence="13" type="ORF">NCTC13079_00149</name>
</gene>
<dbReference type="InterPro" id="IPR000568">
    <property type="entry name" value="ATP_synth_F0_asu"/>
</dbReference>
<dbReference type="PROSITE" id="PS00449">
    <property type="entry name" value="ATPASE_A"/>
    <property type="match status" value="1"/>
</dbReference>
<accession>A0A3S5BVR7</accession>
<dbReference type="AlphaFoldDB" id="A0A3S5BVR7"/>
<dbReference type="PRINTS" id="PR00123">
    <property type="entry name" value="ATPASEA"/>
</dbReference>
<dbReference type="InterPro" id="IPR035908">
    <property type="entry name" value="F0_ATP_A_sf"/>
</dbReference>
<keyword evidence="14" id="KW-1185">Reference proteome</keyword>
<feature type="transmembrane region" description="Helical" evidence="11">
    <location>
        <begin position="162"/>
        <end position="180"/>
    </location>
</feature>
<dbReference type="NCBIfam" id="TIGR01131">
    <property type="entry name" value="ATP_synt_6_or_A"/>
    <property type="match status" value="1"/>
</dbReference>
<dbReference type="Proteomes" id="UP000269544">
    <property type="component" value="Chromosome"/>
</dbReference>
<dbReference type="RefSeq" id="WP_232006482.1">
    <property type="nucleotide sequence ID" value="NZ_LR134523.1"/>
</dbReference>
<dbReference type="CDD" id="cd00310">
    <property type="entry name" value="ATP-synt_Fo_a_6"/>
    <property type="match status" value="1"/>
</dbReference>
<dbReference type="Pfam" id="PF00119">
    <property type="entry name" value="ATP-synt_A"/>
    <property type="match status" value="1"/>
</dbReference>